<feature type="transmembrane region" description="Helical" evidence="4">
    <location>
        <begin position="81"/>
        <end position="102"/>
    </location>
</feature>
<keyword evidence="3 4" id="KW-0472">Membrane</keyword>
<protein>
    <recommendedName>
        <fullName evidence="5">ABC transmembrane type-1 domain-containing protein</fullName>
    </recommendedName>
</protein>
<evidence type="ECO:0000313" key="6">
    <source>
        <dbReference type="EMBL" id="KAF3549308.1"/>
    </source>
</evidence>
<evidence type="ECO:0000256" key="2">
    <source>
        <dbReference type="ARBA" id="ARBA00022989"/>
    </source>
</evidence>
<accession>A0ABQ7CC07</accession>
<feature type="transmembrane region" description="Helical" evidence="4">
    <location>
        <begin position="260"/>
        <end position="281"/>
    </location>
</feature>
<proteinExistence type="predicted"/>
<comment type="caution">
    <text evidence="6">The sequence shown here is derived from an EMBL/GenBank/DDBJ whole genome shotgun (WGS) entry which is preliminary data.</text>
</comment>
<evidence type="ECO:0000259" key="5">
    <source>
        <dbReference type="PROSITE" id="PS50929"/>
    </source>
</evidence>
<gene>
    <name evidence="6" type="ORF">DY000_02000005</name>
</gene>
<name>A0ABQ7CC07_BRACR</name>
<feature type="domain" description="ABC transmembrane type-1" evidence="5">
    <location>
        <begin position="36"/>
        <end position="278"/>
    </location>
</feature>
<feature type="non-terminal residue" evidence="6">
    <location>
        <position position="1"/>
    </location>
</feature>
<sequence length="644" mass="72093">EGGEEETKKDEKAKTVPFYKLFAFADSYDVLLMICGSVGAMGNGVGLPLMTLLFGDLIDSFGQNQNNKDIVDVISKVCVKFVYLGLGTLGAAFLQVACWMITGERQAAARIRNMYLKTILRQDIGFFDVETNTGEVVGRMSGDTVFIQDAMGEKVGMAGAAMAIIVTRASSQGQAAYAKAATVVEQTIGSIRTVASFTREKEAINKYKKFITSAYKSSIQQGFSTGLGLGIMLFVLFSSYALAIWFGGKMILEKGYTGGAVINVLIIVVAGAMSSTTLEVLRPRQDIKSWVDVVWSKGAIPKLKSRETTSCIDFLLSTVMTYMPQDFRGTLIRQQKERSERNRQAEVDALVSSGGTIRDTYALLWKHQMERRRQLAQLGSATGVYKTLVKYLVGVPQVLLDFIRQINDDDGPMEEQRERYGPHLYNLTKMVTAIRVSLTLLWERYDTFKLNKNQMNLLSEAVIVYTSEFERFITFISDVFANSPFFISADTAGTLGSRENEEYKEIIVQAGRTYEVLLMVESENSYIAWDFSLVQGKISMVLLFEPQFVSPLYNLKSFDCFSCLVLLPSSEFCLIIIGMSRILDFCVEYISASGEKTLILPYHRYEADQDQLCLFLQGNFSTLMAGNYKLVWDNSYSSFFRKVE</sequence>
<evidence type="ECO:0000313" key="7">
    <source>
        <dbReference type="Proteomes" id="UP000266723"/>
    </source>
</evidence>
<dbReference type="PANTHER" id="PTHR47532">
    <property type="entry name" value="RETINAL-BINDING PROTEIN"/>
    <property type="match status" value="1"/>
</dbReference>
<dbReference type="InterPro" id="IPR036640">
    <property type="entry name" value="ABC1_TM_sf"/>
</dbReference>
<dbReference type="Gene3D" id="1.20.1560.10">
    <property type="entry name" value="ABC transporter type 1, transmembrane domain"/>
    <property type="match status" value="1"/>
</dbReference>
<organism evidence="6 7">
    <name type="scientific">Brassica cretica</name>
    <name type="common">Mustard</name>
    <dbReference type="NCBI Taxonomy" id="69181"/>
    <lineage>
        <taxon>Eukaryota</taxon>
        <taxon>Viridiplantae</taxon>
        <taxon>Streptophyta</taxon>
        <taxon>Embryophyta</taxon>
        <taxon>Tracheophyta</taxon>
        <taxon>Spermatophyta</taxon>
        <taxon>Magnoliopsida</taxon>
        <taxon>eudicotyledons</taxon>
        <taxon>Gunneridae</taxon>
        <taxon>Pentapetalae</taxon>
        <taxon>rosids</taxon>
        <taxon>malvids</taxon>
        <taxon>Brassicales</taxon>
        <taxon>Brassicaceae</taxon>
        <taxon>Brassiceae</taxon>
        <taxon>Brassica</taxon>
    </lineage>
</organism>
<feature type="transmembrane region" description="Helical" evidence="4">
    <location>
        <begin position="30"/>
        <end position="54"/>
    </location>
</feature>
<dbReference type="Proteomes" id="UP000266723">
    <property type="component" value="Unassembled WGS sequence"/>
</dbReference>
<evidence type="ECO:0000256" key="4">
    <source>
        <dbReference type="SAM" id="Phobius"/>
    </source>
</evidence>
<evidence type="ECO:0000256" key="3">
    <source>
        <dbReference type="ARBA" id="ARBA00023136"/>
    </source>
</evidence>
<dbReference type="SUPFAM" id="SSF90123">
    <property type="entry name" value="ABC transporter transmembrane region"/>
    <property type="match status" value="1"/>
</dbReference>
<dbReference type="SUPFAM" id="SSF101576">
    <property type="entry name" value="Supernatant protein factor (SPF), C-terminal domain"/>
    <property type="match status" value="1"/>
</dbReference>
<dbReference type="InterPro" id="IPR011527">
    <property type="entry name" value="ABC1_TM_dom"/>
</dbReference>
<evidence type="ECO:0000256" key="1">
    <source>
        <dbReference type="ARBA" id="ARBA00022692"/>
    </source>
</evidence>
<keyword evidence="2 4" id="KW-1133">Transmembrane helix</keyword>
<dbReference type="Pfam" id="PF00664">
    <property type="entry name" value="ABC_membrane"/>
    <property type="match status" value="1"/>
</dbReference>
<reference evidence="6 7" key="1">
    <citation type="journal article" date="2020" name="BMC Genomics">
        <title>Intraspecific diversification of the crop wild relative Brassica cretica Lam. using demographic model selection.</title>
        <authorList>
            <person name="Kioukis A."/>
            <person name="Michalopoulou V.A."/>
            <person name="Briers L."/>
            <person name="Pirintsos S."/>
            <person name="Studholme D.J."/>
            <person name="Pavlidis P."/>
            <person name="Sarris P.F."/>
        </authorList>
    </citation>
    <scope>NUCLEOTIDE SEQUENCE [LARGE SCALE GENOMIC DNA]</scope>
    <source>
        <strain evidence="7">cv. PFS-1207/04</strain>
    </source>
</reference>
<dbReference type="EMBL" id="QGKV02000832">
    <property type="protein sequence ID" value="KAF3549308.1"/>
    <property type="molecule type" value="Genomic_DNA"/>
</dbReference>
<dbReference type="PROSITE" id="PS50929">
    <property type="entry name" value="ABC_TM1F"/>
    <property type="match status" value="1"/>
</dbReference>
<dbReference type="PANTHER" id="PTHR47532:SF1">
    <property type="entry name" value="RETINAL-BINDING PROTEIN"/>
    <property type="match status" value="1"/>
</dbReference>
<dbReference type="CDD" id="cd18577">
    <property type="entry name" value="ABC_6TM_Pgp_ABCB1_D1_like"/>
    <property type="match status" value="1"/>
</dbReference>
<keyword evidence="7" id="KW-1185">Reference proteome</keyword>
<keyword evidence="1 4" id="KW-0812">Transmembrane</keyword>
<dbReference type="InterPro" id="IPR036598">
    <property type="entry name" value="GOLD_dom_sf"/>
</dbReference>
<feature type="transmembrane region" description="Helical" evidence="4">
    <location>
        <begin position="226"/>
        <end position="248"/>
    </location>
</feature>
<dbReference type="Gene3D" id="2.60.120.680">
    <property type="entry name" value="GOLD domain"/>
    <property type="match status" value="1"/>
</dbReference>